<evidence type="ECO:0000313" key="1">
    <source>
        <dbReference type="Proteomes" id="UP000887563"/>
    </source>
</evidence>
<keyword evidence="1" id="KW-1185">Reference proteome</keyword>
<dbReference type="AlphaFoldDB" id="A0A914MJ65"/>
<organism evidence="1 2">
    <name type="scientific">Meloidogyne incognita</name>
    <name type="common">Southern root-knot nematode worm</name>
    <name type="synonym">Oxyuris incognita</name>
    <dbReference type="NCBI Taxonomy" id="6306"/>
    <lineage>
        <taxon>Eukaryota</taxon>
        <taxon>Metazoa</taxon>
        <taxon>Ecdysozoa</taxon>
        <taxon>Nematoda</taxon>
        <taxon>Chromadorea</taxon>
        <taxon>Rhabditida</taxon>
        <taxon>Tylenchina</taxon>
        <taxon>Tylenchomorpha</taxon>
        <taxon>Tylenchoidea</taxon>
        <taxon>Meloidogynidae</taxon>
        <taxon>Meloidogyninae</taxon>
        <taxon>Meloidogyne</taxon>
        <taxon>Meloidogyne incognita group</taxon>
    </lineage>
</organism>
<dbReference type="WBParaSite" id="Minc3s01579g24866">
    <property type="protein sequence ID" value="Minc3s01579g24866"/>
    <property type="gene ID" value="Minc3s01579g24866"/>
</dbReference>
<protein>
    <submittedName>
        <fullName evidence="2">Candidate secreted effector</fullName>
    </submittedName>
</protein>
<evidence type="ECO:0000313" key="2">
    <source>
        <dbReference type="WBParaSite" id="Minc3s01579g24866"/>
    </source>
</evidence>
<accession>A0A914MJ65</accession>
<reference evidence="2" key="1">
    <citation type="submission" date="2022-11" db="UniProtKB">
        <authorList>
            <consortium name="WormBaseParasite"/>
        </authorList>
    </citation>
    <scope>IDENTIFICATION</scope>
</reference>
<proteinExistence type="predicted"/>
<dbReference type="Proteomes" id="UP000887563">
    <property type="component" value="Unplaced"/>
</dbReference>
<sequence>MTNVKAFAESTFCVSSHSGCDLDRVDVRRVGAEQVHSASFAAIVVPKLAETKENSSSIVTSQASGYSSLNLQLPRTTSTLSEVTVLAVSVTFSPFFVCLPNPTSSLLTCPGTASAAMVSSNSREYSVDDFLVQGPVSRSIGRRQRMSM</sequence>
<name>A0A914MJ65_MELIC</name>